<keyword evidence="10" id="KW-1185">Reference proteome</keyword>
<dbReference type="GO" id="GO:0016709">
    <property type="term" value="F:oxidoreductase activity, acting on paired donors, with incorporation or reduction of molecular oxygen, NAD(P)H as one donor, and incorporation of one atom of oxygen"/>
    <property type="evidence" value="ECO:0007669"/>
    <property type="project" value="TreeGrafter"/>
</dbReference>
<evidence type="ECO:0000256" key="4">
    <source>
        <dbReference type="ARBA" id="ARBA00022692"/>
    </source>
</evidence>
<accession>A0A2H5QWP8</accession>
<dbReference type="Pfam" id="PF00067">
    <property type="entry name" value="p450"/>
    <property type="match status" value="1"/>
</dbReference>
<comment type="subcellular location">
    <subcellularLocation>
        <location evidence="2">Membrane</location>
        <topology evidence="2">Single-pass membrane protein</topology>
    </subcellularLocation>
</comment>
<keyword evidence="4" id="KW-0812">Transmembrane</keyword>
<organism evidence="9 10">
    <name type="scientific">Citrus unshiu</name>
    <name type="common">Satsuma mandarin</name>
    <name type="synonym">Citrus nobilis var. unshiu</name>
    <dbReference type="NCBI Taxonomy" id="55188"/>
    <lineage>
        <taxon>Eukaryota</taxon>
        <taxon>Viridiplantae</taxon>
        <taxon>Streptophyta</taxon>
        <taxon>Embryophyta</taxon>
        <taxon>Tracheophyta</taxon>
        <taxon>Spermatophyta</taxon>
        <taxon>Magnoliopsida</taxon>
        <taxon>eudicotyledons</taxon>
        <taxon>Gunneridae</taxon>
        <taxon>Pentapetalae</taxon>
        <taxon>rosids</taxon>
        <taxon>malvids</taxon>
        <taxon>Sapindales</taxon>
        <taxon>Rutaceae</taxon>
        <taxon>Aurantioideae</taxon>
        <taxon>Citrus</taxon>
    </lineage>
</organism>
<evidence type="ECO:0000313" key="9">
    <source>
        <dbReference type="EMBL" id="GAY69051.1"/>
    </source>
</evidence>
<dbReference type="PRINTS" id="PR00463">
    <property type="entry name" value="EP450I"/>
</dbReference>
<evidence type="ECO:0000256" key="2">
    <source>
        <dbReference type="ARBA" id="ARBA00004167"/>
    </source>
</evidence>
<dbReference type="SUPFAM" id="SSF48264">
    <property type="entry name" value="Cytochrome P450"/>
    <property type="match status" value="1"/>
</dbReference>
<dbReference type="PANTHER" id="PTHR24298">
    <property type="entry name" value="FLAVONOID 3'-MONOOXYGENASE-RELATED"/>
    <property type="match status" value="1"/>
</dbReference>
<evidence type="ECO:0008006" key="11">
    <source>
        <dbReference type="Google" id="ProtNLM"/>
    </source>
</evidence>
<evidence type="ECO:0000256" key="7">
    <source>
        <dbReference type="ARBA" id="ARBA00023136"/>
    </source>
</evidence>
<keyword evidence="3 8" id="KW-0349">Heme</keyword>
<keyword evidence="5 8" id="KW-0479">Metal-binding</keyword>
<keyword evidence="7" id="KW-0472">Membrane</keyword>
<dbReference type="AlphaFoldDB" id="A0A2H5QWP8"/>
<dbReference type="GO" id="GO:0005506">
    <property type="term" value="F:iron ion binding"/>
    <property type="evidence" value="ECO:0007669"/>
    <property type="project" value="InterPro"/>
</dbReference>
<dbReference type="InterPro" id="IPR017972">
    <property type="entry name" value="Cyt_P450_CS"/>
</dbReference>
<keyword evidence="8" id="KW-0408">Iron</keyword>
<evidence type="ECO:0000256" key="5">
    <source>
        <dbReference type="ARBA" id="ARBA00022723"/>
    </source>
</evidence>
<evidence type="ECO:0000313" key="10">
    <source>
        <dbReference type="Proteomes" id="UP000236630"/>
    </source>
</evidence>
<dbReference type="EMBL" id="BDQV01001073">
    <property type="protein sequence ID" value="GAY69051.1"/>
    <property type="molecule type" value="Genomic_DNA"/>
</dbReference>
<dbReference type="GO" id="GO:0016020">
    <property type="term" value="C:membrane"/>
    <property type="evidence" value="ECO:0007669"/>
    <property type="project" value="UniProtKB-SubCell"/>
</dbReference>
<dbReference type="PROSITE" id="PS00086">
    <property type="entry name" value="CYTOCHROME_P450"/>
    <property type="match status" value="1"/>
</dbReference>
<gene>
    <name evidence="9" type="ORF">CUMW_268990</name>
</gene>
<protein>
    <recommendedName>
        <fullName evidence="11">Cytochrome P450</fullName>
    </recommendedName>
</protein>
<keyword evidence="8" id="KW-0560">Oxidoreductase</keyword>
<proteinExistence type="inferred from homology"/>
<evidence type="ECO:0000256" key="8">
    <source>
        <dbReference type="RuleBase" id="RU000461"/>
    </source>
</evidence>
<keyword evidence="8" id="KW-0503">Monooxygenase</keyword>
<evidence type="ECO:0000256" key="6">
    <source>
        <dbReference type="ARBA" id="ARBA00022989"/>
    </source>
</evidence>
<comment type="cofactor">
    <cofactor evidence="1">
        <name>heme</name>
        <dbReference type="ChEBI" id="CHEBI:30413"/>
    </cofactor>
</comment>
<dbReference type="Gene3D" id="1.10.630.10">
    <property type="entry name" value="Cytochrome P450"/>
    <property type="match status" value="1"/>
</dbReference>
<comment type="caution">
    <text evidence="9">The sequence shown here is derived from an EMBL/GenBank/DDBJ whole genome shotgun (WGS) entry which is preliminary data.</text>
</comment>
<evidence type="ECO:0000256" key="1">
    <source>
        <dbReference type="ARBA" id="ARBA00001971"/>
    </source>
</evidence>
<name>A0A2H5QWP8_CITUN</name>
<dbReference type="GO" id="GO:0020037">
    <property type="term" value="F:heme binding"/>
    <property type="evidence" value="ECO:0007669"/>
    <property type="project" value="InterPro"/>
</dbReference>
<dbReference type="PANTHER" id="PTHR24298:SF800">
    <property type="entry name" value="CYTOCHROME P450 89A2-RELATED"/>
    <property type="match status" value="1"/>
</dbReference>
<dbReference type="InterPro" id="IPR002401">
    <property type="entry name" value="Cyt_P450_E_grp-I"/>
</dbReference>
<keyword evidence="6" id="KW-1133">Transmembrane helix</keyword>
<reference evidence="9 10" key="1">
    <citation type="journal article" date="2017" name="Front. Genet.">
        <title>Draft sequencing of the heterozygous diploid genome of Satsuma (Citrus unshiu Marc.) using a hybrid assembly approach.</title>
        <authorList>
            <person name="Shimizu T."/>
            <person name="Tanizawa Y."/>
            <person name="Mochizuki T."/>
            <person name="Nagasaki H."/>
            <person name="Yoshioka T."/>
            <person name="Toyoda A."/>
            <person name="Fujiyama A."/>
            <person name="Kaminuma E."/>
            <person name="Nakamura Y."/>
        </authorList>
    </citation>
    <scope>NUCLEOTIDE SEQUENCE [LARGE SCALE GENOMIC DNA]</scope>
    <source>
        <strain evidence="10">cv. Miyagawa wase</strain>
    </source>
</reference>
<dbReference type="STRING" id="55188.A0A2H5QWP8"/>
<dbReference type="InterPro" id="IPR051103">
    <property type="entry name" value="Plant_metabolite_P450s"/>
</dbReference>
<dbReference type="InterPro" id="IPR036396">
    <property type="entry name" value="Cyt_P450_sf"/>
</dbReference>
<dbReference type="Proteomes" id="UP000236630">
    <property type="component" value="Unassembled WGS sequence"/>
</dbReference>
<comment type="similarity">
    <text evidence="8">Belongs to the cytochrome P450 family.</text>
</comment>
<evidence type="ECO:0000256" key="3">
    <source>
        <dbReference type="ARBA" id="ARBA00022617"/>
    </source>
</evidence>
<dbReference type="InterPro" id="IPR001128">
    <property type="entry name" value="Cyt_P450"/>
</dbReference>
<sequence length="74" mass="8428">MMPFGAGRRICPGFGLAMLYLEYFVANLVWNFEWKAMDGDEVDLTEKQEFTWLLQAAAAANHAQITLQLFGKKI</sequence>